<evidence type="ECO:0000313" key="1">
    <source>
        <dbReference type="EMBL" id="MDF3832710.1"/>
    </source>
</evidence>
<dbReference type="Proteomes" id="UP001216674">
    <property type="component" value="Unassembled WGS sequence"/>
</dbReference>
<proteinExistence type="predicted"/>
<comment type="caution">
    <text evidence="1">The sequence shown here is derived from an EMBL/GenBank/DDBJ whole genome shotgun (WGS) entry which is preliminary data.</text>
</comment>
<gene>
    <name evidence="1" type="ORF">P3W85_07085</name>
</gene>
<dbReference type="RefSeq" id="WP_276264256.1">
    <property type="nucleotide sequence ID" value="NZ_JARJLM010000126.1"/>
</dbReference>
<name>A0ABT6AJD1_9BURK</name>
<protein>
    <submittedName>
        <fullName evidence="1">Uncharacterized protein</fullName>
    </submittedName>
</protein>
<keyword evidence="2" id="KW-1185">Reference proteome</keyword>
<dbReference type="EMBL" id="JARJLM010000126">
    <property type="protein sequence ID" value="MDF3832710.1"/>
    <property type="molecule type" value="Genomic_DNA"/>
</dbReference>
<organism evidence="1 2">
    <name type="scientific">Cupriavidus basilensis</name>
    <dbReference type="NCBI Taxonomy" id="68895"/>
    <lineage>
        <taxon>Bacteria</taxon>
        <taxon>Pseudomonadati</taxon>
        <taxon>Pseudomonadota</taxon>
        <taxon>Betaproteobacteria</taxon>
        <taxon>Burkholderiales</taxon>
        <taxon>Burkholderiaceae</taxon>
        <taxon>Cupriavidus</taxon>
    </lineage>
</organism>
<reference evidence="1 2" key="1">
    <citation type="submission" date="2023-03" db="EMBL/GenBank/DDBJ databases">
        <title>Draft assemblies of triclosan tolerant bacteria isolated from returned activated sludge.</title>
        <authorList>
            <person name="Van Hamelsveld S."/>
        </authorList>
    </citation>
    <scope>NUCLEOTIDE SEQUENCE [LARGE SCALE GENOMIC DNA]</scope>
    <source>
        <strain evidence="1 2">GW210010_S58</strain>
    </source>
</reference>
<sequence>MAQQHSIQPITPRMTMRGIRPLRVAVHRWGVPEQEAQGILMHCPTFDGRLEWVRGGHGDVVIHLVDAARLSGPEGRALWNAMGPVQAMHAARRSGSLEVALVRGSASQLPVQRAGCWILAGSRSLAGAMAMLLRTAMTFSGRAGARAPLAWIRELASHDTTCLLRQECEPAALDVALAPRPA</sequence>
<evidence type="ECO:0000313" key="2">
    <source>
        <dbReference type="Proteomes" id="UP001216674"/>
    </source>
</evidence>
<accession>A0ABT6AJD1</accession>